<dbReference type="SUPFAM" id="SSF51161">
    <property type="entry name" value="Trimeric LpxA-like enzymes"/>
    <property type="match status" value="1"/>
</dbReference>
<accession>A0A5B8W6N9</accession>
<dbReference type="InterPro" id="IPR001451">
    <property type="entry name" value="Hexapep"/>
</dbReference>
<organism evidence="1 2">
    <name type="scientific">Mucilaginibacter ginsenosidivorax</name>
    <dbReference type="NCBI Taxonomy" id="862126"/>
    <lineage>
        <taxon>Bacteria</taxon>
        <taxon>Pseudomonadati</taxon>
        <taxon>Bacteroidota</taxon>
        <taxon>Sphingobacteriia</taxon>
        <taxon>Sphingobacteriales</taxon>
        <taxon>Sphingobacteriaceae</taxon>
        <taxon>Mucilaginibacter</taxon>
    </lineage>
</organism>
<dbReference type="Pfam" id="PF00132">
    <property type="entry name" value="Hexapep"/>
    <property type="match status" value="1"/>
</dbReference>
<dbReference type="InterPro" id="IPR051159">
    <property type="entry name" value="Hexapeptide_acetyltransf"/>
</dbReference>
<sequence>MSKLISSLYVMFFRLLGITIHQPVIIKSNTFLSRGFLNGQKGDISIARQCELSRGVIIKAYGGIVNIRKNTFLGEYVCIYGHGGVEIGENTLIAMHTCIVSANHTIPDKDTLIRSQGDILLPVKIGNDVWIGAGVKVLGGVTIGDGCVVGAGSVVTKNLPPYAIAMGVPAKIVSYRNG</sequence>
<dbReference type="EMBL" id="CP042437">
    <property type="protein sequence ID" value="QEC77918.1"/>
    <property type="molecule type" value="Genomic_DNA"/>
</dbReference>
<dbReference type="GO" id="GO:0016746">
    <property type="term" value="F:acyltransferase activity"/>
    <property type="evidence" value="ECO:0007669"/>
    <property type="project" value="UniProtKB-KW"/>
</dbReference>
<name>A0A5B8W6N9_9SPHI</name>
<dbReference type="InterPro" id="IPR011004">
    <property type="entry name" value="Trimer_LpxA-like_sf"/>
</dbReference>
<dbReference type="CDD" id="cd04647">
    <property type="entry name" value="LbH_MAT_like"/>
    <property type="match status" value="1"/>
</dbReference>
<keyword evidence="1" id="KW-0012">Acyltransferase</keyword>
<keyword evidence="1" id="KW-0808">Transferase</keyword>
<gene>
    <name evidence="1" type="ORF">FSB76_18975</name>
</gene>
<dbReference type="RefSeq" id="WP_147056054.1">
    <property type="nucleotide sequence ID" value="NZ_CP042437.1"/>
</dbReference>
<evidence type="ECO:0000313" key="1">
    <source>
        <dbReference type="EMBL" id="QEC77918.1"/>
    </source>
</evidence>
<dbReference type="KEGG" id="mgk:FSB76_18975"/>
<reference evidence="1 2" key="1">
    <citation type="journal article" date="2013" name="J. Microbiol.">
        <title>Mucilaginibacter ginsenosidivorax sp. nov., with ginsenoside converting activity isolated from sediment.</title>
        <authorList>
            <person name="Kim J.K."/>
            <person name="Choi T.E."/>
            <person name="Liu Q.M."/>
            <person name="Park H.Y."/>
            <person name="Yi T.H."/>
            <person name="Yoon M.H."/>
            <person name="Kim S.C."/>
            <person name="Im W.T."/>
        </authorList>
    </citation>
    <scope>NUCLEOTIDE SEQUENCE [LARGE SCALE GENOMIC DNA]</scope>
    <source>
        <strain evidence="1 2">KHI28</strain>
    </source>
</reference>
<dbReference type="Proteomes" id="UP000321362">
    <property type="component" value="Chromosome"/>
</dbReference>
<keyword evidence="2" id="KW-1185">Reference proteome</keyword>
<dbReference type="AlphaFoldDB" id="A0A5B8W6N9"/>
<dbReference type="PANTHER" id="PTHR23416:SF78">
    <property type="entry name" value="LIPOPOLYSACCHARIDE BIOSYNTHESIS O-ACETYL TRANSFERASE WBBJ-RELATED"/>
    <property type="match status" value="1"/>
</dbReference>
<proteinExistence type="predicted"/>
<dbReference type="Gene3D" id="2.160.10.10">
    <property type="entry name" value="Hexapeptide repeat proteins"/>
    <property type="match status" value="1"/>
</dbReference>
<dbReference type="OrthoDB" id="9801697at2"/>
<protein>
    <submittedName>
        <fullName evidence="1">Acyltransferase</fullName>
    </submittedName>
</protein>
<dbReference type="PANTHER" id="PTHR23416">
    <property type="entry name" value="SIALIC ACID SYNTHASE-RELATED"/>
    <property type="match status" value="1"/>
</dbReference>
<evidence type="ECO:0000313" key="2">
    <source>
        <dbReference type="Proteomes" id="UP000321362"/>
    </source>
</evidence>